<name>A0ABT9Z665_9BACI</name>
<evidence type="ECO:0008006" key="4">
    <source>
        <dbReference type="Google" id="ProtNLM"/>
    </source>
</evidence>
<accession>A0ABT9Z665</accession>
<evidence type="ECO:0000313" key="3">
    <source>
        <dbReference type="Proteomes" id="UP001232245"/>
    </source>
</evidence>
<dbReference type="Proteomes" id="UP001232245">
    <property type="component" value="Unassembled WGS sequence"/>
</dbReference>
<evidence type="ECO:0000256" key="1">
    <source>
        <dbReference type="SAM" id="MobiDB-lite"/>
    </source>
</evidence>
<sequence length="47" mass="5287">MKEKNRLSDQNIDRTSIKNHLANDNAFSDKGLQNAEKTNKAAGKRKS</sequence>
<dbReference type="EMBL" id="JAUSTZ010000009">
    <property type="protein sequence ID" value="MDQ0227505.1"/>
    <property type="molecule type" value="Genomic_DNA"/>
</dbReference>
<gene>
    <name evidence="2" type="ORF">J2S02_003850</name>
</gene>
<feature type="region of interest" description="Disordered" evidence="1">
    <location>
        <begin position="1"/>
        <end position="47"/>
    </location>
</feature>
<protein>
    <recommendedName>
        <fullName evidence="4">Biofilm-forming protein</fullName>
    </recommendedName>
</protein>
<reference evidence="2 3" key="1">
    <citation type="submission" date="2023-07" db="EMBL/GenBank/DDBJ databases">
        <title>Genomic Encyclopedia of Type Strains, Phase IV (KMG-IV): sequencing the most valuable type-strain genomes for metagenomic binning, comparative biology and taxonomic classification.</title>
        <authorList>
            <person name="Goeker M."/>
        </authorList>
    </citation>
    <scope>NUCLEOTIDE SEQUENCE [LARGE SCALE GENOMIC DNA]</scope>
    <source>
        <strain evidence="2 3">DSM 17723</strain>
    </source>
</reference>
<dbReference type="RefSeq" id="WP_307190812.1">
    <property type="nucleotide sequence ID" value="NZ_JAUSTZ010000009.1"/>
</dbReference>
<organism evidence="2 3">
    <name type="scientific">Metabacillus niabensis</name>
    <dbReference type="NCBI Taxonomy" id="324854"/>
    <lineage>
        <taxon>Bacteria</taxon>
        <taxon>Bacillati</taxon>
        <taxon>Bacillota</taxon>
        <taxon>Bacilli</taxon>
        <taxon>Bacillales</taxon>
        <taxon>Bacillaceae</taxon>
        <taxon>Metabacillus</taxon>
    </lineage>
</organism>
<feature type="compositionally biased region" description="Basic and acidic residues" evidence="1">
    <location>
        <begin position="1"/>
        <end position="16"/>
    </location>
</feature>
<proteinExistence type="predicted"/>
<evidence type="ECO:0000313" key="2">
    <source>
        <dbReference type="EMBL" id="MDQ0227505.1"/>
    </source>
</evidence>
<keyword evidence="3" id="KW-1185">Reference proteome</keyword>
<comment type="caution">
    <text evidence="2">The sequence shown here is derived from an EMBL/GenBank/DDBJ whole genome shotgun (WGS) entry which is preliminary data.</text>
</comment>